<dbReference type="PROSITE" id="PS51194">
    <property type="entry name" value="HELICASE_CTER"/>
    <property type="match status" value="1"/>
</dbReference>
<dbReference type="PROSITE" id="PS51195">
    <property type="entry name" value="Q_MOTIF"/>
    <property type="match status" value="1"/>
</dbReference>
<evidence type="ECO:0000256" key="8">
    <source>
        <dbReference type="SAM" id="MobiDB-lite"/>
    </source>
</evidence>
<evidence type="ECO:0000259" key="10">
    <source>
        <dbReference type="PROSITE" id="PS51194"/>
    </source>
</evidence>
<dbReference type="InterPro" id="IPR027417">
    <property type="entry name" value="P-loop_NTPase"/>
</dbReference>
<dbReference type="AlphaFoldDB" id="A0A3B7R0I6"/>
<dbReference type="CDD" id="cd00268">
    <property type="entry name" value="DEADc"/>
    <property type="match status" value="1"/>
</dbReference>
<dbReference type="PROSITE" id="PS51192">
    <property type="entry name" value="HELICASE_ATP_BIND_1"/>
    <property type="match status" value="1"/>
</dbReference>
<dbReference type="Pfam" id="PF00271">
    <property type="entry name" value="Helicase_C"/>
    <property type="match status" value="1"/>
</dbReference>
<evidence type="ECO:0000259" key="11">
    <source>
        <dbReference type="PROSITE" id="PS51195"/>
    </source>
</evidence>
<feature type="short sequence motif" description="Q motif" evidence="6">
    <location>
        <begin position="13"/>
        <end position="41"/>
    </location>
</feature>
<evidence type="ECO:0000256" key="5">
    <source>
        <dbReference type="ARBA" id="ARBA00038437"/>
    </source>
</evidence>
<feature type="domain" description="DEAD-box RNA helicase Q" evidence="11">
    <location>
        <begin position="13"/>
        <end position="41"/>
    </location>
</feature>
<evidence type="ECO:0000259" key="9">
    <source>
        <dbReference type="PROSITE" id="PS51192"/>
    </source>
</evidence>
<evidence type="ECO:0000256" key="7">
    <source>
        <dbReference type="RuleBase" id="RU000492"/>
    </source>
</evidence>
<sequence>MTEPTPEQAAAPLSFEDFKLNKQLLTAVAEAGFERPTPVQQQAIPLLLAGHDLLGVAQTGTGKTAAFGLPLLMKVKYAQGTHPRALVLAPTRELILQLETHLRKLAAYTDLRIVAVYGGVGVKTHSEAVRNGVDILLATPGRLMELYSKGDLVLKELKTLVLDEADKMMDMGFMPQIRRLLEIIPRKRQNMLFSATMPPKVEELSAEFLEFPVKIEVTPSAAPASTVQQTLYEVPNFLTKIHLLEHLVADVEVFNRVIIFARSKETADNIFHFLNRKIEGESRVIHGNKGQNTRLNSMDAFREGGVRFLVATDVAARGIDIPEVSHVINFDVPVVYDDYVHRIGRTGRAERTGAAVTFATPAEMPHVQRIEELMRQPIPQHPLPPEVKISETPFEEAQRMARELDTLRRKADPNYKGAFHEKQEWLKTGVTIDKRTGKTYDGPQRSKKGSKANPSKGRASSPTAKASKAAAAKNRQQRRK</sequence>
<dbReference type="GO" id="GO:0005829">
    <property type="term" value="C:cytosol"/>
    <property type="evidence" value="ECO:0007669"/>
    <property type="project" value="TreeGrafter"/>
</dbReference>
<dbReference type="Gene3D" id="3.40.50.300">
    <property type="entry name" value="P-loop containing nucleotide triphosphate hydrolases"/>
    <property type="match status" value="2"/>
</dbReference>
<evidence type="ECO:0000313" key="13">
    <source>
        <dbReference type="Proteomes" id="UP000262802"/>
    </source>
</evidence>
<dbReference type="PANTHER" id="PTHR47959">
    <property type="entry name" value="ATP-DEPENDENT RNA HELICASE RHLE-RELATED"/>
    <property type="match status" value="1"/>
</dbReference>
<evidence type="ECO:0000256" key="1">
    <source>
        <dbReference type="ARBA" id="ARBA00022741"/>
    </source>
</evidence>
<evidence type="ECO:0000256" key="3">
    <source>
        <dbReference type="ARBA" id="ARBA00022806"/>
    </source>
</evidence>
<dbReference type="InterPro" id="IPR044742">
    <property type="entry name" value="DEAD/DEAH_RhlB"/>
</dbReference>
<dbReference type="GO" id="GO:0003676">
    <property type="term" value="F:nucleic acid binding"/>
    <property type="evidence" value="ECO:0007669"/>
    <property type="project" value="InterPro"/>
</dbReference>
<evidence type="ECO:0000313" key="12">
    <source>
        <dbReference type="EMBL" id="AYA37455.1"/>
    </source>
</evidence>
<dbReference type="KEGG" id="hyh:D3Y59_10595"/>
<name>A0A3B7R0I6_9BACT</name>
<evidence type="ECO:0000256" key="6">
    <source>
        <dbReference type="PROSITE-ProRule" id="PRU00552"/>
    </source>
</evidence>
<dbReference type="InterPro" id="IPR050079">
    <property type="entry name" value="DEAD_box_RNA_helicase"/>
</dbReference>
<feature type="domain" description="Helicase ATP-binding" evidence="9">
    <location>
        <begin position="44"/>
        <end position="215"/>
    </location>
</feature>
<dbReference type="GO" id="GO:0005524">
    <property type="term" value="F:ATP binding"/>
    <property type="evidence" value="ECO:0007669"/>
    <property type="project" value="UniProtKB-KW"/>
</dbReference>
<dbReference type="SMART" id="SM00490">
    <property type="entry name" value="HELICc"/>
    <property type="match status" value="1"/>
</dbReference>
<dbReference type="GO" id="GO:0016787">
    <property type="term" value="F:hydrolase activity"/>
    <property type="evidence" value="ECO:0007669"/>
    <property type="project" value="UniProtKB-KW"/>
</dbReference>
<protein>
    <submittedName>
        <fullName evidence="12">DEAD/DEAH box helicase</fullName>
    </submittedName>
</protein>
<dbReference type="PROSITE" id="PS00039">
    <property type="entry name" value="DEAD_ATP_HELICASE"/>
    <property type="match status" value="1"/>
</dbReference>
<dbReference type="InterPro" id="IPR011545">
    <property type="entry name" value="DEAD/DEAH_box_helicase_dom"/>
</dbReference>
<keyword evidence="3 7" id="KW-0347">Helicase</keyword>
<accession>A0A3B7R0I6</accession>
<keyword evidence="2 7" id="KW-0378">Hydrolase</keyword>
<dbReference type="CDD" id="cd18787">
    <property type="entry name" value="SF2_C_DEAD"/>
    <property type="match status" value="1"/>
</dbReference>
<comment type="similarity">
    <text evidence="5 7">Belongs to the DEAD box helicase family.</text>
</comment>
<keyword evidence="1 7" id="KW-0547">Nucleotide-binding</keyword>
<keyword evidence="4 7" id="KW-0067">ATP-binding</keyword>
<dbReference type="InterPro" id="IPR001650">
    <property type="entry name" value="Helicase_C-like"/>
</dbReference>
<dbReference type="RefSeq" id="WP_119445022.1">
    <property type="nucleotide sequence ID" value="NZ_CP032317.1"/>
</dbReference>
<dbReference type="SMART" id="SM00487">
    <property type="entry name" value="DEXDc"/>
    <property type="match status" value="1"/>
</dbReference>
<dbReference type="InterPro" id="IPR014014">
    <property type="entry name" value="RNA_helicase_DEAD_Q_motif"/>
</dbReference>
<reference evidence="12 13" key="1">
    <citation type="submission" date="2018-09" db="EMBL/GenBank/DDBJ databases">
        <title>Hymenobacter medium sp. nov., isolated from R2A medium.</title>
        <authorList>
            <person name="Yingchao G."/>
        </authorList>
    </citation>
    <scope>NUCLEOTIDE SEQUENCE [LARGE SCALE GENOMIC DNA]</scope>
    <source>
        <strain evidence="13">sh-6</strain>
    </source>
</reference>
<organism evidence="12 13">
    <name type="scientific">Hymenobacter oligotrophus</name>
    <dbReference type="NCBI Taxonomy" id="2319843"/>
    <lineage>
        <taxon>Bacteria</taxon>
        <taxon>Pseudomonadati</taxon>
        <taxon>Bacteroidota</taxon>
        <taxon>Cytophagia</taxon>
        <taxon>Cytophagales</taxon>
        <taxon>Hymenobacteraceae</taxon>
        <taxon>Hymenobacter</taxon>
    </lineage>
</organism>
<dbReference type="SUPFAM" id="SSF52540">
    <property type="entry name" value="P-loop containing nucleoside triphosphate hydrolases"/>
    <property type="match status" value="1"/>
</dbReference>
<dbReference type="EMBL" id="CP032317">
    <property type="protein sequence ID" value="AYA37455.1"/>
    <property type="molecule type" value="Genomic_DNA"/>
</dbReference>
<dbReference type="GO" id="GO:0003724">
    <property type="term" value="F:RNA helicase activity"/>
    <property type="evidence" value="ECO:0007669"/>
    <property type="project" value="InterPro"/>
</dbReference>
<feature type="region of interest" description="Disordered" evidence="8">
    <location>
        <begin position="430"/>
        <end position="480"/>
    </location>
</feature>
<keyword evidence="13" id="KW-1185">Reference proteome</keyword>
<feature type="compositionally biased region" description="Low complexity" evidence="8">
    <location>
        <begin position="459"/>
        <end position="473"/>
    </location>
</feature>
<dbReference type="InterPro" id="IPR000629">
    <property type="entry name" value="RNA-helicase_DEAD-box_CS"/>
</dbReference>
<gene>
    <name evidence="12" type="ORF">D3Y59_10595</name>
</gene>
<dbReference type="PANTHER" id="PTHR47959:SF1">
    <property type="entry name" value="ATP-DEPENDENT RNA HELICASE DBPA"/>
    <property type="match status" value="1"/>
</dbReference>
<dbReference type="Proteomes" id="UP000262802">
    <property type="component" value="Chromosome"/>
</dbReference>
<dbReference type="Pfam" id="PF00270">
    <property type="entry name" value="DEAD"/>
    <property type="match status" value="1"/>
</dbReference>
<feature type="domain" description="Helicase C-terminal" evidence="10">
    <location>
        <begin position="243"/>
        <end position="391"/>
    </location>
</feature>
<evidence type="ECO:0000256" key="2">
    <source>
        <dbReference type="ARBA" id="ARBA00022801"/>
    </source>
</evidence>
<dbReference type="InterPro" id="IPR014001">
    <property type="entry name" value="Helicase_ATP-bd"/>
</dbReference>
<dbReference type="OrthoDB" id="974172at2"/>
<evidence type="ECO:0000256" key="4">
    <source>
        <dbReference type="ARBA" id="ARBA00022840"/>
    </source>
</evidence>
<proteinExistence type="inferred from homology"/>